<protein>
    <recommendedName>
        <fullName evidence="9">Lysylphosphatidylglycerol synthetase/UPF0104</fullName>
    </recommendedName>
</protein>
<evidence type="ECO:0000256" key="4">
    <source>
        <dbReference type="ARBA" id="ARBA00022989"/>
    </source>
</evidence>
<evidence type="ECO:0008006" key="9">
    <source>
        <dbReference type="Google" id="ProtNLM"/>
    </source>
</evidence>
<feature type="transmembrane region" description="Helical" evidence="6">
    <location>
        <begin position="257"/>
        <end position="274"/>
    </location>
</feature>
<evidence type="ECO:0000313" key="7">
    <source>
        <dbReference type="EMBL" id="MBB5062016.1"/>
    </source>
</evidence>
<feature type="transmembrane region" description="Helical" evidence="6">
    <location>
        <begin position="305"/>
        <end position="329"/>
    </location>
</feature>
<evidence type="ECO:0000256" key="1">
    <source>
        <dbReference type="ARBA" id="ARBA00004651"/>
    </source>
</evidence>
<organism evidence="7 8">
    <name type="scientific">Granulicella mallensis</name>
    <dbReference type="NCBI Taxonomy" id="940614"/>
    <lineage>
        <taxon>Bacteria</taxon>
        <taxon>Pseudomonadati</taxon>
        <taxon>Acidobacteriota</taxon>
        <taxon>Terriglobia</taxon>
        <taxon>Terriglobales</taxon>
        <taxon>Acidobacteriaceae</taxon>
        <taxon>Granulicella</taxon>
    </lineage>
</organism>
<dbReference type="PANTHER" id="PTHR39087:SF2">
    <property type="entry name" value="UPF0104 MEMBRANE PROTEIN MJ1595"/>
    <property type="match status" value="1"/>
</dbReference>
<dbReference type="Pfam" id="PF03706">
    <property type="entry name" value="LPG_synthase_TM"/>
    <property type="match status" value="1"/>
</dbReference>
<accession>A0A7W7ZL98</accession>
<keyword evidence="2" id="KW-1003">Cell membrane</keyword>
<comment type="subcellular location">
    <subcellularLocation>
        <location evidence="1">Cell membrane</location>
        <topology evidence="1">Multi-pass membrane protein</topology>
    </subcellularLocation>
</comment>
<name>A0A7W7ZL98_9BACT</name>
<keyword evidence="5 6" id="KW-0472">Membrane</keyword>
<keyword evidence="4 6" id="KW-1133">Transmembrane helix</keyword>
<evidence type="ECO:0000256" key="2">
    <source>
        <dbReference type="ARBA" id="ARBA00022475"/>
    </source>
</evidence>
<feature type="transmembrane region" description="Helical" evidence="6">
    <location>
        <begin position="131"/>
        <end position="152"/>
    </location>
</feature>
<feature type="transmembrane region" description="Helical" evidence="6">
    <location>
        <begin position="12"/>
        <end position="29"/>
    </location>
</feature>
<evidence type="ECO:0000256" key="6">
    <source>
        <dbReference type="SAM" id="Phobius"/>
    </source>
</evidence>
<comment type="caution">
    <text evidence="7">The sequence shown here is derived from an EMBL/GenBank/DDBJ whole genome shotgun (WGS) entry which is preliminary data.</text>
</comment>
<feature type="transmembrane region" description="Helical" evidence="6">
    <location>
        <begin position="49"/>
        <end position="70"/>
    </location>
</feature>
<proteinExistence type="predicted"/>
<feature type="transmembrane region" description="Helical" evidence="6">
    <location>
        <begin position="90"/>
        <end position="110"/>
    </location>
</feature>
<feature type="transmembrane region" description="Helical" evidence="6">
    <location>
        <begin position="225"/>
        <end position="245"/>
    </location>
</feature>
<keyword evidence="3 6" id="KW-0812">Transmembrane</keyword>
<dbReference type="AlphaFoldDB" id="A0A7W7ZL98"/>
<gene>
    <name evidence="7" type="ORF">HDF15_000341</name>
</gene>
<dbReference type="PANTHER" id="PTHR39087">
    <property type="entry name" value="UPF0104 MEMBRANE PROTEIN MJ1595"/>
    <property type="match status" value="1"/>
</dbReference>
<evidence type="ECO:0000313" key="8">
    <source>
        <dbReference type="Proteomes" id="UP000584867"/>
    </source>
</evidence>
<reference evidence="7 8" key="1">
    <citation type="submission" date="2020-08" db="EMBL/GenBank/DDBJ databases">
        <title>Genomic Encyclopedia of Type Strains, Phase IV (KMG-V): Genome sequencing to study the core and pangenomes of soil and plant-associated prokaryotes.</title>
        <authorList>
            <person name="Whitman W."/>
        </authorList>
    </citation>
    <scope>NUCLEOTIDE SEQUENCE [LARGE SCALE GENOMIC DNA]</scope>
    <source>
        <strain evidence="7 8">X5P3</strain>
    </source>
</reference>
<dbReference type="Proteomes" id="UP000584867">
    <property type="component" value="Unassembled WGS sequence"/>
</dbReference>
<dbReference type="RefSeq" id="WP_184252527.1">
    <property type="nucleotide sequence ID" value="NZ_JACHIO010000001.1"/>
</dbReference>
<dbReference type="EMBL" id="JACHIO010000001">
    <property type="protein sequence ID" value="MBB5062016.1"/>
    <property type="molecule type" value="Genomic_DNA"/>
</dbReference>
<evidence type="ECO:0000256" key="3">
    <source>
        <dbReference type="ARBA" id="ARBA00022692"/>
    </source>
</evidence>
<dbReference type="GO" id="GO:0005886">
    <property type="term" value="C:plasma membrane"/>
    <property type="evidence" value="ECO:0007669"/>
    <property type="project" value="UniProtKB-SubCell"/>
</dbReference>
<sequence length="351" mass="38160">MPANSGQHKNRLIPWIVAILAVAVLAWLLHNRITFDWATLGRQLRSVSLGYVFTGVALLYLGYGLRSWRWAILLTPVQRVRPMELLGPQLIGFTAVMLIGRIADLVRPYLIARRLGLPVATQLAIYSVERAFDVGAAAVLFSFTLAVAPHNLPHHVLYVQAGALSLAATFALVAFAVSLRFAGTTVAELIRRLITPLSADLANRVNDRIVDFCKGLHILSTWREFFTASAISLLMWLGIACGYLLSARSFTTEPTLSHFSFTATMLIVAASLGGSMLQLPILGWFTQTGVLATALHGFFNVPWETATACGAVMLFVTTLDILPIGLIAARLQGITLREAVAESGAKQHNLS</sequence>
<evidence type="ECO:0000256" key="5">
    <source>
        <dbReference type="ARBA" id="ARBA00023136"/>
    </source>
</evidence>
<feature type="transmembrane region" description="Helical" evidence="6">
    <location>
        <begin position="158"/>
        <end position="182"/>
    </location>
</feature>
<dbReference type="InterPro" id="IPR022791">
    <property type="entry name" value="L-PG_synthase/AglD"/>
</dbReference>